<proteinExistence type="inferred from homology"/>
<evidence type="ECO:0000313" key="12">
    <source>
        <dbReference type="Proteomes" id="UP000593578"/>
    </source>
</evidence>
<comment type="similarity">
    <text evidence="2">Belongs to the fasciclin-like AGP family.</text>
</comment>
<dbReference type="SUPFAM" id="SSF82153">
    <property type="entry name" value="FAS1 domain"/>
    <property type="match status" value="1"/>
</dbReference>
<keyword evidence="5" id="KW-0732">Signal</keyword>
<keyword evidence="4" id="KW-0449">Lipoprotein</keyword>
<evidence type="ECO:0000256" key="7">
    <source>
        <dbReference type="ARBA" id="ARBA00023136"/>
    </source>
</evidence>
<evidence type="ECO:0000256" key="9">
    <source>
        <dbReference type="SAM" id="MobiDB-lite"/>
    </source>
</evidence>
<keyword evidence="4" id="KW-0336">GPI-anchor</keyword>
<evidence type="ECO:0000256" key="8">
    <source>
        <dbReference type="ARBA" id="ARBA00024686"/>
    </source>
</evidence>
<feature type="domain" description="FAS1" evidence="10">
    <location>
        <begin position="1"/>
        <end position="118"/>
    </location>
</feature>
<dbReference type="Pfam" id="PF02469">
    <property type="entry name" value="Fasciclin"/>
    <property type="match status" value="1"/>
</dbReference>
<comment type="function">
    <text evidence="8">May be a cell surface adhesion protein.</text>
</comment>
<organism evidence="11 12">
    <name type="scientific">Gossypium raimondii</name>
    <name type="common">Peruvian cotton</name>
    <name type="synonym">Gossypium klotzschianum subsp. raimondii</name>
    <dbReference type="NCBI Taxonomy" id="29730"/>
    <lineage>
        <taxon>Eukaryota</taxon>
        <taxon>Viridiplantae</taxon>
        <taxon>Streptophyta</taxon>
        <taxon>Embryophyta</taxon>
        <taxon>Tracheophyta</taxon>
        <taxon>Spermatophyta</taxon>
        <taxon>Magnoliopsida</taxon>
        <taxon>eudicotyledons</taxon>
        <taxon>Gunneridae</taxon>
        <taxon>Pentapetalae</taxon>
        <taxon>rosids</taxon>
        <taxon>malvids</taxon>
        <taxon>Malvales</taxon>
        <taxon>Malvaceae</taxon>
        <taxon>Malvoideae</taxon>
        <taxon>Gossypium</taxon>
    </lineage>
</organism>
<comment type="caution">
    <text evidence="11">The sequence shown here is derived from an EMBL/GenBank/DDBJ whole genome shotgun (WGS) entry which is preliminary data.</text>
</comment>
<name>A0A7J8PTW9_GOSRA</name>
<evidence type="ECO:0000259" key="10">
    <source>
        <dbReference type="PROSITE" id="PS50213"/>
    </source>
</evidence>
<feature type="compositionally biased region" description="Low complexity" evidence="9">
    <location>
        <begin position="129"/>
        <end position="152"/>
    </location>
</feature>
<evidence type="ECO:0000256" key="5">
    <source>
        <dbReference type="ARBA" id="ARBA00022729"/>
    </source>
</evidence>
<keyword evidence="6" id="KW-0325">Glycoprotein</keyword>
<dbReference type="GO" id="GO:0098552">
    <property type="term" value="C:side of membrane"/>
    <property type="evidence" value="ECO:0007669"/>
    <property type="project" value="UniProtKB-KW"/>
</dbReference>
<dbReference type="PANTHER" id="PTHR32077">
    <property type="entry name" value="FASCICLIN-LIKE ARABINOGALACTAN PROTEIN"/>
    <property type="match status" value="1"/>
</dbReference>
<dbReference type="Gene3D" id="2.30.180.10">
    <property type="entry name" value="FAS1 domain"/>
    <property type="match status" value="1"/>
</dbReference>
<feature type="non-terminal residue" evidence="11">
    <location>
        <position position="1"/>
    </location>
</feature>
<sequence>TQVGSQVQTQLKTTTEGFTVFAPTDNAFNNLKPGTVNNLDPQQKVQLVLYHVIPKYYSLNDLQFVSNPVRTQAGQDFGLNVTGLNNQVNVSSGVVETQINNALYQKKPLAIYQADKVLLPEEFFEAKSPAAAPSPATKKSSTGSKSNSRASATADEPASADNSGSTGRNMGLGFVVGLALACMGFLS</sequence>
<dbReference type="GO" id="GO:0009834">
    <property type="term" value="P:plant-type secondary cell wall biogenesis"/>
    <property type="evidence" value="ECO:0007669"/>
    <property type="project" value="TreeGrafter"/>
</dbReference>
<dbReference type="Proteomes" id="UP000593578">
    <property type="component" value="Unassembled WGS sequence"/>
</dbReference>
<dbReference type="InterPro" id="IPR000782">
    <property type="entry name" value="FAS1_domain"/>
</dbReference>
<dbReference type="PROSITE" id="PS50213">
    <property type="entry name" value="FAS1"/>
    <property type="match status" value="1"/>
</dbReference>
<protein>
    <recommendedName>
        <fullName evidence="10">FAS1 domain-containing protein</fullName>
    </recommendedName>
</protein>
<accession>A0A7J8PTW9</accession>
<dbReference type="PANTHER" id="PTHR32077:SF54">
    <property type="entry name" value="FASCICLIN-LIKE ARABINOGALACTAN PROTEIN 13-RELATED"/>
    <property type="match status" value="1"/>
</dbReference>
<dbReference type="GO" id="GO:0005886">
    <property type="term" value="C:plasma membrane"/>
    <property type="evidence" value="ECO:0007669"/>
    <property type="project" value="UniProtKB-SubCell"/>
</dbReference>
<dbReference type="InterPro" id="IPR036378">
    <property type="entry name" value="FAS1_dom_sf"/>
</dbReference>
<comment type="subcellular location">
    <subcellularLocation>
        <location evidence="1">Cell membrane</location>
        <topology evidence="1">Lipid-anchor</topology>
        <topology evidence="1">GPI-anchor</topology>
    </subcellularLocation>
</comment>
<evidence type="ECO:0000256" key="3">
    <source>
        <dbReference type="ARBA" id="ARBA00022475"/>
    </source>
</evidence>
<evidence type="ECO:0000313" key="11">
    <source>
        <dbReference type="EMBL" id="MBA0592697.1"/>
    </source>
</evidence>
<dbReference type="AlphaFoldDB" id="A0A7J8PTW9"/>
<evidence type="ECO:0000256" key="6">
    <source>
        <dbReference type="ARBA" id="ARBA00022974"/>
    </source>
</evidence>
<evidence type="ECO:0000256" key="1">
    <source>
        <dbReference type="ARBA" id="ARBA00004609"/>
    </source>
</evidence>
<feature type="region of interest" description="Disordered" evidence="9">
    <location>
        <begin position="129"/>
        <end position="166"/>
    </location>
</feature>
<gene>
    <name evidence="11" type="ORF">Gorai_009672</name>
</gene>
<keyword evidence="3" id="KW-1003">Cell membrane</keyword>
<evidence type="ECO:0000256" key="2">
    <source>
        <dbReference type="ARBA" id="ARBA00007843"/>
    </source>
</evidence>
<dbReference type="SMART" id="SM00554">
    <property type="entry name" value="FAS1"/>
    <property type="match status" value="1"/>
</dbReference>
<reference evidence="11 12" key="1">
    <citation type="journal article" date="2019" name="Genome Biol. Evol.">
        <title>Insights into the evolution of the New World diploid cottons (Gossypium, subgenus Houzingenia) based on genome sequencing.</title>
        <authorList>
            <person name="Grover C.E."/>
            <person name="Arick M.A. 2nd"/>
            <person name="Thrash A."/>
            <person name="Conover J.L."/>
            <person name="Sanders W.S."/>
            <person name="Peterson D.G."/>
            <person name="Frelichowski J.E."/>
            <person name="Scheffler J.A."/>
            <person name="Scheffler B.E."/>
            <person name="Wendel J.F."/>
        </authorList>
    </citation>
    <scope>NUCLEOTIDE SEQUENCE [LARGE SCALE GENOMIC DNA]</scope>
    <source>
        <strain evidence="11">8</strain>
        <tissue evidence="11">Leaf</tissue>
    </source>
</reference>
<keyword evidence="7" id="KW-0472">Membrane</keyword>
<keyword evidence="6" id="KW-0654">Proteoglycan</keyword>
<dbReference type="InterPro" id="IPR045003">
    <property type="entry name" value="FLA_A"/>
</dbReference>
<dbReference type="EMBL" id="JABEZZ010000008">
    <property type="protein sequence ID" value="MBA0592697.1"/>
    <property type="molecule type" value="Genomic_DNA"/>
</dbReference>
<evidence type="ECO:0000256" key="4">
    <source>
        <dbReference type="ARBA" id="ARBA00022622"/>
    </source>
</evidence>